<dbReference type="AlphaFoldDB" id="A0A240BT79"/>
<protein>
    <submittedName>
        <fullName evidence="1">Protein of uncharacterized function (DUF535)</fullName>
    </submittedName>
</protein>
<accession>A0A240BT79</accession>
<dbReference type="RefSeq" id="WP_061798098.1">
    <property type="nucleotide sequence ID" value="NZ_CABITV010000002.1"/>
</dbReference>
<dbReference type="PANTHER" id="PTHR38785:SF1">
    <property type="entry name" value="HOMOLOG OF VIRK"/>
    <property type="match status" value="1"/>
</dbReference>
<evidence type="ECO:0000313" key="1">
    <source>
        <dbReference type="EMBL" id="SNV98273.1"/>
    </source>
</evidence>
<dbReference type="GO" id="GO:0006974">
    <property type="term" value="P:DNA damage response"/>
    <property type="evidence" value="ECO:0007669"/>
    <property type="project" value="TreeGrafter"/>
</dbReference>
<keyword evidence="2" id="KW-1185">Reference proteome</keyword>
<gene>
    <name evidence="1" type="ORF">SAMEA4384070_01723</name>
</gene>
<dbReference type="InterPro" id="IPR007488">
    <property type="entry name" value="DUF535"/>
</dbReference>
<dbReference type="OrthoDB" id="6835762at2"/>
<dbReference type="GeneID" id="75026889"/>
<dbReference type="Pfam" id="PF04393">
    <property type="entry name" value="DUF535"/>
    <property type="match status" value="1"/>
</dbReference>
<evidence type="ECO:0000313" key="2">
    <source>
        <dbReference type="Proteomes" id="UP000215134"/>
    </source>
</evidence>
<dbReference type="PANTHER" id="PTHR38785">
    <property type="entry name" value="HOMOLOG OF VIRK"/>
    <property type="match status" value="1"/>
</dbReference>
<dbReference type="STRING" id="1411141.GCA_001590885_03030"/>
<dbReference type="Proteomes" id="UP000215134">
    <property type="component" value="Chromosome 1"/>
</dbReference>
<proteinExistence type="predicted"/>
<dbReference type="EMBL" id="LT906479">
    <property type="protein sequence ID" value="SNV98273.1"/>
    <property type="molecule type" value="Genomic_DNA"/>
</dbReference>
<sequence>MSQLSYPLVSARPLNGWQLMTALINGDKAPSNAWKKTSFRLKFLSRSLLNWRTTRGLLSTLAANPLLDEILRAQPNLPCKLHRPYLAANMNKIECLFALRDHYDLLVQRMPLKMRLGHLGRQPFVLASAQGKSGAPVTLELAAIDTLNKEGEATLLLRNANGVMLAEITFALMHYRQQPTLFIGGLQGANHQVPHAEIQQTTKECHGLFPKRLVLEGIGTLARHLGIRQIVAVGNATHIYQNWRYQSKKKDQLHADYDQFWISMGGKPLDSGYFLLPERIARKPIDEVVSKKRAEYRRRYQLLDELEHGLAAHFGAR</sequence>
<reference evidence="1 2" key="1">
    <citation type="submission" date="2017-06" db="EMBL/GenBank/DDBJ databases">
        <authorList>
            <consortium name="Pathogen Informatics"/>
        </authorList>
    </citation>
    <scope>NUCLEOTIDE SEQUENCE [LARGE SCALE GENOMIC DNA]</scope>
    <source>
        <strain evidence="1 2">NCTC12148</strain>
    </source>
</reference>
<dbReference type="KEGG" id="sfj:SAMEA4384070_1723"/>
<name>A0A240BT79_SERFI</name>
<organism evidence="1 2">
    <name type="scientific">Serratia ficaria</name>
    <dbReference type="NCBI Taxonomy" id="61651"/>
    <lineage>
        <taxon>Bacteria</taxon>
        <taxon>Pseudomonadati</taxon>
        <taxon>Pseudomonadota</taxon>
        <taxon>Gammaproteobacteria</taxon>
        <taxon>Enterobacterales</taxon>
        <taxon>Yersiniaceae</taxon>
        <taxon>Serratia</taxon>
    </lineage>
</organism>